<dbReference type="GO" id="GO:0008381">
    <property type="term" value="F:mechanosensitive monoatomic ion channel activity"/>
    <property type="evidence" value="ECO:0007669"/>
    <property type="project" value="InterPro"/>
</dbReference>
<keyword evidence="8" id="KW-1185">Reference proteome</keyword>
<keyword evidence="5" id="KW-0407">Ion channel</keyword>
<comment type="subunit">
    <text evidence="5">Homoheptamer.</text>
</comment>
<dbReference type="Pfam" id="PF00027">
    <property type="entry name" value="cNMP_binding"/>
    <property type="match status" value="1"/>
</dbReference>
<dbReference type="InterPro" id="IPR010920">
    <property type="entry name" value="LSM_dom_sf"/>
</dbReference>
<dbReference type="STRING" id="1292031.GCA_000425805_01109"/>
<dbReference type="InterPro" id="IPR016846">
    <property type="entry name" value="cNMP-bd_ion_channel"/>
</dbReference>
<evidence type="ECO:0000256" key="1">
    <source>
        <dbReference type="ARBA" id="ARBA00004370"/>
    </source>
</evidence>
<sequence length="476" mass="51928">MFAFVQSYPLLLGITLIVLDLTLWQLIPAHRRPWRIAARLLVFSLFTWVLISAGVSPLQPAPWVEDVPRNLLATVLGIAWWLFAARTATVVIGLVLVARSGHTGRLLQDVLGAVIFLVAIVAAAAYVLQLPVKGLLATSGVMAIVIGLALQSTLSDVFSGIVLNTTRPYQIGDSISIDGTEGKVIEIDWRATRLLTGNGSMAVIPNSVAAKAKLLNFSQPNDVHGVSISVVVPAKVRPRRVLDALEKTLQGTRTLLTSPAPKATIKSSSLESVEYEASGFVGSMSQKTEVRNHMFDLAHRHLEAAGVVWNSDTQQGQVWNRQRALLEDVRIFRSLSNGEKDNLSQRMTAVEYLADQVILGVGDSSDYLLVIGTGVVSVGIRDGDKQLEAGRMGPGEVLGVEGLLEAEDSTAEFRTLTSCILYRIDKDEVRSCLEQRTEVKTALLKLQRIRQQTRQSLLEQKPAAIKKGGFLSWLQK</sequence>
<reference evidence="7 8" key="1">
    <citation type="submission" date="2016-10" db="EMBL/GenBank/DDBJ databases">
        <title>Comparative genome analysis of multiple Pseudomonas spp. focuses on biocontrol and plant growth promoting traits.</title>
        <authorList>
            <person name="Tao X.-Y."/>
            <person name="Taylor C.G."/>
        </authorList>
    </citation>
    <scope>NUCLEOTIDE SEQUENCE [LARGE SCALE GENOMIC DNA]</scope>
    <source>
        <strain evidence="7 8">15D11</strain>
    </source>
</reference>
<dbReference type="Gene3D" id="2.30.30.60">
    <property type="match status" value="1"/>
</dbReference>
<dbReference type="GO" id="GO:0005886">
    <property type="term" value="C:plasma membrane"/>
    <property type="evidence" value="ECO:0007669"/>
    <property type="project" value="UniProtKB-SubCell"/>
</dbReference>
<organism evidence="7 8">
    <name type="scientific">Pseudomonas vranovensis</name>
    <dbReference type="NCBI Taxonomy" id="321661"/>
    <lineage>
        <taxon>Bacteria</taxon>
        <taxon>Pseudomonadati</taxon>
        <taxon>Pseudomonadota</taxon>
        <taxon>Gammaproteobacteria</taxon>
        <taxon>Pseudomonadales</taxon>
        <taxon>Pseudomonadaceae</taxon>
        <taxon>Pseudomonas</taxon>
    </lineage>
</organism>
<dbReference type="Gene3D" id="1.10.287.1260">
    <property type="match status" value="1"/>
</dbReference>
<dbReference type="SUPFAM" id="SSF51206">
    <property type="entry name" value="cAMP-binding domain-like"/>
    <property type="match status" value="1"/>
</dbReference>
<keyword evidence="5" id="KW-1003">Cell membrane</keyword>
<keyword evidence="5" id="KW-0813">Transport</keyword>
<feature type="transmembrane region" description="Helical" evidence="5">
    <location>
        <begin position="6"/>
        <end position="24"/>
    </location>
</feature>
<feature type="transmembrane region" description="Helical" evidence="5">
    <location>
        <begin position="78"/>
        <end position="98"/>
    </location>
</feature>
<keyword evidence="2 5" id="KW-0812">Transmembrane</keyword>
<evidence type="ECO:0000256" key="2">
    <source>
        <dbReference type="ARBA" id="ARBA00022692"/>
    </source>
</evidence>
<dbReference type="AlphaFoldDB" id="A0A423D748"/>
<keyword evidence="3 5" id="KW-1133">Transmembrane helix</keyword>
<dbReference type="EMBL" id="MOAM01000027">
    <property type="protein sequence ID" value="ROL67404.1"/>
    <property type="molecule type" value="Genomic_DNA"/>
</dbReference>
<comment type="function">
    <text evidence="5">Mechanosensitive channel that participates in the regulation of osmotic pressure changes within the cell, opening in response to stretch forces in the membrane lipid bilayer, without the need for other proteins. Contributes to normal resistance to hypoosmotic shock. Forms an ion channel of 1.0 nanosiemens conductance with a slight preference for anions.</text>
</comment>
<dbReference type="SUPFAM" id="SSF50182">
    <property type="entry name" value="Sm-like ribonucleoproteins"/>
    <property type="match status" value="1"/>
</dbReference>
<dbReference type="RefSeq" id="WP_123566933.1">
    <property type="nucleotide sequence ID" value="NZ_MOAM01000027.1"/>
</dbReference>
<evidence type="ECO:0000256" key="5">
    <source>
        <dbReference type="RuleBase" id="RU369025"/>
    </source>
</evidence>
<proteinExistence type="inferred from homology"/>
<protein>
    <recommendedName>
        <fullName evidence="5">Small-conductance mechanosensitive channel</fullName>
    </recommendedName>
</protein>
<dbReference type="PROSITE" id="PS50042">
    <property type="entry name" value="CNMP_BINDING_3"/>
    <property type="match status" value="1"/>
</dbReference>
<dbReference type="PANTHER" id="PTHR30221:SF1">
    <property type="entry name" value="SMALL-CONDUCTANCE MECHANOSENSITIVE CHANNEL"/>
    <property type="match status" value="1"/>
</dbReference>
<dbReference type="InterPro" id="IPR006685">
    <property type="entry name" value="MscS_channel_2nd"/>
</dbReference>
<evidence type="ECO:0000259" key="6">
    <source>
        <dbReference type="PROSITE" id="PS50042"/>
    </source>
</evidence>
<dbReference type="PIRSF" id="PIRSF026673">
    <property type="entry name" value="UCP026673_ion_chan"/>
    <property type="match status" value="1"/>
</dbReference>
<feature type="transmembrane region" description="Helical" evidence="5">
    <location>
        <begin position="36"/>
        <end position="58"/>
    </location>
</feature>
<feature type="transmembrane region" description="Helical" evidence="5">
    <location>
        <begin position="110"/>
        <end position="128"/>
    </location>
</feature>
<comment type="subcellular location">
    <subcellularLocation>
        <location evidence="5">Cell inner membrane</location>
        <topology evidence="5">Multi-pass membrane protein</topology>
    </subcellularLocation>
    <subcellularLocation>
        <location evidence="1">Membrane</location>
    </subcellularLocation>
</comment>
<comment type="similarity">
    <text evidence="5">Belongs to the MscS (TC 1.A.23) family.</text>
</comment>
<keyword evidence="4 5" id="KW-0472">Membrane</keyword>
<accession>A0A423D748</accession>
<dbReference type="InterPro" id="IPR023408">
    <property type="entry name" value="MscS_beta-dom_sf"/>
</dbReference>
<dbReference type="CDD" id="cd00038">
    <property type="entry name" value="CAP_ED"/>
    <property type="match status" value="1"/>
</dbReference>
<dbReference type="InterPro" id="IPR045275">
    <property type="entry name" value="MscS_archaea/bacteria_type"/>
</dbReference>
<keyword evidence="5" id="KW-0997">Cell inner membrane</keyword>
<keyword evidence="5" id="KW-0406">Ion transport</keyword>
<comment type="caution">
    <text evidence="7">The sequence shown here is derived from an EMBL/GenBank/DDBJ whole genome shotgun (WGS) entry which is preliminary data.</text>
</comment>
<name>A0A423D748_9PSED</name>
<dbReference type="InterPro" id="IPR000595">
    <property type="entry name" value="cNMP-bd_dom"/>
</dbReference>
<dbReference type="Pfam" id="PF00924">
    <property type="entry name" value="MS_channel_2nd"/>
    <property type="match status" value="1"/>
</dbReference>
<feature type="domain" description="Cyclic nucleotide-binding" evidence="6">
    <location>
        <begin position="331"/>
        <end position="433"/>
    </location>
</feature>
<dbReference type="InterPro" id="IPR018490">
    <property type="entry name" value="cNMP-bd_dom_sf"/>
</dbReference>
<dbReference type="Gene3D" id="2.60.120.10">
    <property type="entry name" value="Jelly Rolls"/>
    <property type="match status" value="1"/>
</dbReference>
<gene>
    <name evidence="7" type="ORF">BHU25_17975</name>
</gene>
<dbReference type="Proteomes" id="UP000285286">
    <property type="component" value="Unassembled WGS sequence"/>
</dbReference>
<dbReference type="InterPro" id="IPR014710">
    <property type="entry name" value="RmlC-like_jellyroll"/>
</dbReference>
<evidence type="ECO:0000313" key="7">
    <source>
        <dbReference type="EMBL" id="ROL67404.1"/>
    </source>
</evidence>
<evidence type="ECO:0000256" key="4">
    <source>
        <dbReference type="ARBA" id="ARBA00023136"/>
    </source>
</evidence>
<evidence type="ECO:0000313" key="8">
    <source>
        <dbReference type="Proteomes" id="UP000285286"/>
    </source>
</evidence>
<evidence type="ECO:0000256" key="3">
    <source>
        <dbReference type="ARBA" id="ARBA00022989"/>
    </source>
</evidence>
<dbReference type="SMART" id="SM00100">
    <property type="entry name" value="cNMP"/>
    <property type="match status" value="1"/>
</dbReference>
<dbReference type="PANTHER" id="PTHR30221">
    <property type="entry name" value="SMALL-CONDUCTANCE MECHANOSENSITIVE CHANNEL"/>
    <property type="match status" value="1"/>
</dbReference>